<feature type="region of interest" description="Disordered" evidence="8">
    <location>
        <begin position="46"/>
        <end position="77"/>
    </location>
</feature>
<gene>
    <name evidence="9" type="primary">rpl4</name>
    <name evidence="9" type="ORF">SpumellaPt_p003</name>
</gene>
<keyword evidence="3" id="KW-0694">RNA-binding</keyword>
<sequence length="213" mass="23974">MNSQDEKKVFSHFYARLKKPYQQKLAIGLIHKIYLSQVKSSRAYTASTKTKSEVRGGGRKPWKQKGTGRARAGSSRSPLWVGGGVSFGPKPRVVKKKVNKKEKRLGLLEALLLKAKQIRFYQGLAYNNGFISTQKISTLLNEQNSPLTNASKNYLEKSLIIASKPNPCLWLSTRALKNVKVVHVACLSLRQIIEAKFIFIESHALNLLFYQPS</sequence>
<dbReference type="GO" id="GO:0003735">
    <property type="term" value="F:structural constituent of ribosome"/>
    <property type="evidence" value="ECO:0007669"/>
    <property type="project" value="InterPro"/>
</dbReference>
<keyword evidence="2" id="KW-0699">rRNA-binding</keyword>
<protein>
    <recommendedName>
        <fullName evidence="6">Large ribosomal subunit protein uL4c</fullName>
    </recommendedName>
    <alternativeName>
        <fullName evidence="7">50S ribosomal protein L4, chloroplastic</fullName>
    </alternativeName>
</protein>
<evidence type="ECO:0000313" key="9">
    <source>
        <dbReference type="EMBL" id="QOU10701.1"/>
    </source>
</evidence>
<dbReference type="EMBL" id="MN935479">
    <property type="protein sequence ID" value="QOU10701.1"/>
    <property type="molecule type" value="Genomic_DNA"/>
</dbReference>
<evidence type="ECO:0000256" key="3">
    <source>
        <dbReference type="ARBA" id="ARBA00022884"/>
    </source>
</evidence>
<dbReference type="AlphaFoldDB" id="A0A7S6TCT4"/>
<dbReference type="GO" id="GO:0019843">
    <property type="term" value="F:rRNA binding"/>
    <property type="evidence" value="ECO:0007669"/>
    <property type="project" value="UniProtKB-KW"/>
</dbReference>
<dbReference type="NCBIfam" id="TIGR03953">
    <property type="entry name" value="rplD_bact"/>
    <property type="match status" value="1"/>
</dbReference>
<comment type="similarity">
    <text evidence="1">Belongs to the universal ribosomal protein uL4 family.</text>
</comment>
<dbReference type="GO" id="GO:1990904">
    <property type="term" value="C:ribonucleoprotein complex"/>
    <property type="evidence" value="ECO:0007669"/>
    <property type="project" value="UniProtKB-KW"/>
</dbReference>
<dbReference type="Pfam" id="PF00573">
    <property type="entry name" value="Ribosomal_L4"/>
    <property type="match status" value="1"/>
</dbReference>
<accession>A0A7S6TCT4</accession>
<evidence type="ECO:0000256" key="5">
    <source>
        <dbReference type="ARBA" id="ARBA00023274"/>
    </source>
</evidence>
<geneLocation type="plastid" evidence="9"/>
<evidence type="ECO:0000256" key="7">
    <source>
        <dbReference type="ARBA" id="ARBA00035387"/>
    </source>
</evidence>
<dbReference type="GO" id="GO:0006412">
    <property type="term" value="P:translation"/>
    <property type="evidence" value="ECO:0007669"/>
    <property type="project" value="InterPro"/>
</dbReference>
<dbReference type="SUPFAM" id="SSF52166">
    <property type="entry name" value="Ribosomal protein L4"/>
    <property type="match status" value="1"/>
</dbReference>
<dbReference type="PANTHER" id="PTHR10746:SF17">
    <property type="entry name" value="LARGE RIBOSOMAL SUBUNIT PROTEIN UL4C"/>
    <property type="match status" value="1"/>
</dbReference>
<evidence type="ECO:0000256" key="2">
    <source>
        <dbReference type="ARBA" id="ARBA00022730"/>
    </source>
</evidence>
<reference evidence="9" key="1">
    <citation type="journal article" date="2020" name="Front. Plant Sci.">
        <title>Comparative Plastid Genomics of Non-Photosynthetic Chrysophytes: Genome Reduction and Compaction.</title>
        <authorList>
            <person name="Kim J.I."/>
            <person name="Jeong M."/>
            <person name="Archibald J.M."/>
            <person name="Shin W."/>
        </authorList>
    </citation>
    <scope>NUCLEOTIDE SEQUENCE</scope>
    <source>
        <strain evidence="9">Baekdong012001B8</strain>
    </source>
</reference>
<evidence type="ECO:0000256" key="4">
    <source>
        <dbReference type="ARBA" id="ARBA00022980"/>
    </source>
</evidence>
<dbReference type="Gene3D" id="3.40.1370.10">
    <property type="match status" value="1"/>
</dbReference>
<dbReference type="GO" id="GO:0005840">
    <property type="term" value="C:ribosome"/>
    <property type="evidence" value="ECO:0007669"/>
    <property type="project" value="UniProtKB-KW"/>
</dbReference>
<keyword evidence="9" id="KW-0934">Plastid</keyword>
<dbReference type="InterPro" id="IPR023574">
    <property type="entry name" value="Ribosomal_uL4_dom_sf"/>
</dbReference>
<dbReference type="PANTHER" id="PTHR10746">
    <property type="entry name" value="50S RIBOSOMAL PROTEIN L4"/>
    <property type="match status" value="1"/>
</dbReference>
<proteinExistence type="inferred from homology"/>
<feature type="compositionally biased region" description="Basic residues" evidence="8">
    <location>
        <begin position="57"/>
        <end position="68"/>
    </location>
</feature>
<dbReference type="InterPro" id="IPR013005">
    <property type="entry name" value="Ribosomal_uL4-like"/>
</dbReference>
<keyword evidence="5" id="KW-0687">Ribonucleoprotein</keyword>
<dbReference type="InterPro" id="IPR002136">
    <property type="entry name" value="Ribosomal_uL4"/>
</dbReference>
<evidence type="ECO:0000256" key="1">
    <source>
        <dbReference type="ARBA" id="ARBA00010528"/>
    </source>
</evidence>
<evidence type="ECO:0000256" key="8">
    <source>
        <dbReference type="SAM" id="MobiDB-lite"/>
    </source>
</evidence>
<keyword evidence="4 9" id="KW-0689">Ribosomal protein</keyword>
<evidence type="ECO:0000256" key="6">
    <source>
        <dbReference type="ARBA" id="ARBA00035208"/>
    </source>
</evidence>
<organism evidence="9">
    <name type="scientific">Spumella sp. Baekdong012001B8</name>
    <dbReference type="NCBI Taxonomy" id="2782410"/>
    <lineage>
        <taxon>Eukaryota</taxon>
        <taxon>Sar</taxon>
        <taxon>Stramenopiles</taxon>
        <taxon>Ochrophyta</taxon>
        <taxon>Chrysophyceae</taxon>
        <taxon>Chromulinales</taxon>
        <taxon>Chromulinaceae</taxon>
        <taxon>Spumella</taxon>
    </lineage>
</organism>
<name>A0A7S6TCT4_9STRA</name>